<dbReference type="InterPro" id="IPR046462">
    <property type="entry name" value="TerL_nuclease"/>
</dbReference>
<dbReference type="EMBL" id="CP115174">
    <property type="protein sequence ID" value="WBO23941.1"/>
    <property type="molecule type" value="Genomic_DNA"/>
</dbReference>
<keyword evidence="4" id="KW-1185">Reference proteome</keyword>
<dbReference type="Gene3D" id="3.40.50.300">
    <property type="entry name" value="P-loop containing nucleotide triphosphate hydrolases"/>
    <property type="match status" value="1"/>
</dbReference>
<feature type="domain" description="Terminase large subunit-like endonuclease" evidence="2">
    <location>
        <begin position="212"/>
        <end position="487"/>
    </location>
</feature>
<dbReference type="Proteomes" id="UP001210865">
    <property type="component" value="Chromosome"/>
</dbReference>
<dbReference type="InterPro" id="IPR046461">
    <property type="entry name" value="TerL_ATPase"/>
</dbReference>
<proteinExistence type="predicted"/>
<feature type="domain" description="Terminase large subunit-like ATPase" evidence="1">
    <location>
        <begin position="44"/>
        <end position="187"/>
    </location>
</feature>
<dbReference type="Pfam" id="PF03354">
    <property type="entry name" value="TerL_ATPase"/>
    <property type="match status" value="1"/>
</dbReference>
<dbReference type="InterPro" id="IPR005021">
    <property type="entry name" value="Terminase_largesu-like"/>
</dbReference>
<evidence type="ECO:0000259" key="2">
    <source>
        <dbReference type="Pfam" id="PF20441"/>
    </source>
</evidence>
<evidence type="ECO:0000259" key="1">
    <source>
        <dbReference type="Pfam" id="PF03354"/>
    </source>
</evidence>
<name>A0ABY7NU25_9SPHN</name>
<gene>
    <name evidence="3" type="ORF">PBT88_07480</name>
</gene>
<dbReference type="RefSeq" id="WP_270078570.1">
    <property type="nucleotide sequence ID" value="NZ_CP115174.1"/>
</dbReference>
<dbReference type="PANTHER" id="PTHR41287:SF1">
    <property type="entry name" value="PROTEIN YMFN"/>
    <property type="match status" value="1"/>
</dbReference>
<accession>A0ABY7NU25</accession>
<evidence type="ECO:0000313" key="4">
    <source>
        <dbReference type="Proteomes" id="UP001210865"/>
    </source>
</evidence>
<protein>
    <submittedName>
        <fullName evidence="3">Terminase large subunit</fullName>
    </submittedName>
</protein>
<dbReference type="Pfam" id="PF20441">
    <property type="entry name" value="TerL_nuclease"/>
    <property type="match status" value="1"/>
</dbReference>
<reference evidence="3 4" key="1">
    <citation type="submission" date="2022-12" db="EMBL/GenBank/DDBJ databases">
        <title>Sphingomonas abieness sp. nov., an endophytic bacterium isolated from Abies koreana.</title>
        <authorList>
            <person name="Jiang L."/>
            <person name="Lee J."/>
        </authorList>
    </citation>
    <scope>NUCLEOTIDE SEQUENCE [LARGE SCALE GENOMIC DNA]</scope>
    <source>
        <strain evidence="4">PAMB 00755</strain>
    </source>
</reference>
<sequence>MTRGERVIAFIERYCLVPEGKLVGKPVKLVPFQKRFILEVYDNPAGTTEGILSIARKNGKSALIACIMLAHIAGPEARLNSQIVSGARSRDQAALVFNLAAKMIALSPDLSKLVRIVPSGKRLIGLALNVEYRALAADGSTAHGLSPVLAIFDEMGQVRGPQDDFIEAIETAQGAYDDALKIIISTQAPTDADMLSIRIDDARRSKDPKIVCHVYEGPAGCDVLDAEAHAAANPALGLFRSQVELSAAAEKAKRMPSFENGFRNLYLNQRVNRFSPFLAPAIWGATSGEIDEEAFATGMVFGGLDLAETTDLCAFVLIARGKDGRWHVKAWFWKPANTLTDHAKRDRAPYDLWADKGFIEAVPGVAVDYEYIARRIGEICDGMTVVKIGYDRFRFKTLEAQMQKLSITLPFEPMGQGYVSMAPAMDVTEIAFLNDHVRHGANPVLTMCAANAVVIKDPAGNRKLDKAKSTGRIDGMVGLVMAMGVSSAPEGEQPYVGSFFVDLDAEDDPE</sequence>
<evidence type="ECO:0000313" key="3">
    <source>
        <dbReference type="EMBL" id="WBO23941.1"/>
    </source>
</evidence>
<dbReference type="InterPro" id="IPR027417">
    <property type="entry name" value="P-loop_NTPase"/>
</dbReference>
<organism evidence="3 4">
    <name type="scientific">Sphingomonas abietis</name>
    <dbReference type="NCBI Taxonomy" id="3012344"/>
    <lineage>
        <taxon>Bacteria</taxon>
        <taxon>Pseudomonadati</taxon>
        <taxon>Pseudomonadota</taxon>
        <taxon>Alphaproteobacteria</taxon>
        <taxon>Sphingomonadales</taxon>
        <taxon>Sphingomonadaceae</taxon>
        <taxon>Sphingomonas</taxon>
    </lineage>
</organism>
<dbReference type="PANTHER" id="PTHR41287">
    <property type="match status" value="1"/>
</dbReference>